<reference evidence="1" key="1">
    <citation type="journal article" date="2014" name="Front. Microbiol.">
        <title>High frequency of phylogenetically diverse reductive dehalogenase-homologous genes in deep subseafloor sedimentary metagenomes.</title>
        <authorList>
            <person name="Kawai M."/>
            <person name="Futagami T."/>
            <person name="Toyoda A."/>
            <person name="Takaki Y."/>
            <person name="Nishi S."/>
            <person name="Hori S."/>
            <person name="Arai W."/>
            <person name="Tsubouchi T."/>
            <person name="Morono Y."/>
            <person name="Uchiyama I."/>
            <person name="Ito T."/>
            <person name="Fujiyama A."/>
            <person name="Inagaki F."/>
            <person name="Takami H."/>
        </authorList>
    </citation>
    <scope>NUCLEOTIDE SEQUENCE</scope>
    <source>
        <strain evidence="1">Expedition CK06-06</strain>
    </source>
</reference>
<accession>X1NNY7</accession>
<evidence type="ECO:0000313" key="1">
    <source>
        <dbReference type="EMBL" id="GAI45328.1"/>
    </source>
</evidence>
<name>X1NNY7_9ZZZZ</name>
<sequence>MYRLHDLMANHMHNASNSSYPDNSNGFDLLLDWEMEIFDEALLGIPADWSRARVAYYLM</sequence>
<dbReference type="EMBL" id="BARV01029513">
    <property type="protein sequence ID" value="GAI45328.1"/>
    <property type="molecule type" value="Genomic_DNA"/>
</dbReference>
<gene>
    <name evidence="1" type="ORF">S06H3_47049</name>
</gene>
<feature type="non-terminal residue" evidence="1">
    <location>
        <position position="59"/>
    </location>
</feature>
<organism evidence="1">
    <name type="scientific">marine sediment metagenome</name>
    <dbReference type="NCBI Taxonomy" id="412755"/>
    <lineage>
        <taxon>unclassified sequences</taxon>
        <taxon>metagenomes</taxon>
        <taxon>ecological metagenomes</taxon>
    </lineage>
</organism>
<proteinExistence type="predicted"/>
<comment type="caution">
    <text evidence="1">The sequence shown here is derived from an EMBL/GenBank/DDBJ whole genome shotgun (WGS) entry which is preliminary data.</text>
</comment>
<dbReference type="AlphaFoldDB" id="X1NNY7"/>
<protein>
    <submittedName>
        <fullName evidence="1">Uncharacterized protein</fullName>
    </submittedName>
</protein>